<proteinExistence type="predicted"/>
<organism evidence="3 4">
    <name type="scientific">Hirsutella rhossiliensis</name>
    <dbReference type="NCBI Taxonomy" id="111463"/>
    <lineage>
        <taxon>Eukaryota</taxon>
        <taxon>Fungi</taxon>
        <taxon>Dikarya</taxon>
        <taxon>Ascomycota</taxon>
        <taxon>Pezizomycotina</taxon>
        <taxon>Sordariomycetes</taxon>
        <taxon>Hypocreomycetidae</taxon>
        <taxon>Hypocreales</taxon>
        <taxon>Ophiocordycipitaceae</taxon>
        <taxon>Hirsutella</taxon>
    </lineage>
</organism>
<dbReference type="EMBL" id="JAIZPD010000016">
    <property type="protein sequence ID" value="KAH0958312.1"/>
    <property type="molecule type" value="Genomic_DNA"/>
</dbReference>
<dbReference type="Proteomes" id="UP000824596">
    <property type="component" value="Unassembled WGS sequence"/>
</dbReference>
<dbReference type="RefSeq" id="XP_044715825.1">
    <property type="nucleotide sequence ID" value="XM_044869083.1"/>
</dbReference>
<protein>
    <submittedName>
        <fullName evidence="3">Uncharacterized protein</fullName>
    </submittedName>
</protein>
<feature type="chain" id="PRO_5040479928" evidence="2">
    <location>
        <begin position="26"/>
        <end position="46"/>
    </location>
</feature>
<evidence type="ECO:0000256" key="1">
    <source>
        <dbReference type="SAM" id="MobiDB-lite"/>
    </source>
</evidence>
<keyword evidence="4" id="KW-1185">Reference proteome</keyword>
<name>A0A9P8MNP7_9HYPO</name>
<gene>
    <name evidence="3" type="ORF">HRG_10613</name>
</gene>
<evidence type="ECO:0000313" key="4">
    <source>
        <dbReference type="Proteomes" id="UP000824596"/>
    </source>
</evidence>
<comment type="caution">
    <text evidence="3">The sequence shown here is derived from an EMBL/GenBank/DDBJ whole genome shotgun (WGS) entry which is preliminary data.</text>
</comment>
<sequence length="46" mass="4491">MPNAKDTASVALLAVPLAVRASATAATPATAASRRPFTPRAAAAAD</sequence>
<dbReference type="GeneID" id="68359741"/>
<evidence type="ECO:0000256" key="2">
    <source>
        <dbReference type="SAM" id="SignalP"/>
    </source>
</evidence>
<reference evidence="3" key="1">
    <citation type="submission" date="2021-09" db="EMBL/GenBank/DDBJ databases">
        <title>A high-quality genome of the endoparasitic fungus Hirsutella rhossiliensis with a comparison of Hirsutella genomes reveals transposable elements contributing to genome size variation.</title>
        <authorList>
            <person name="Lin R."/>
            <person name="Jiao Y."/>
            <person name="Sun X."/>
            <person name="Ling J."/>
            <person name="Xie B."/>
            <person name="Cheng X."/>
        </authorList>
    </citation>
    <scope>NUCLEOTIDE SEQUENCE</scope>
    <source>
        <strain evidence="3">HR02</strain>
    </source>
</reference>
<dbReference type="AlphaFoldDB" id="A0A9P8MNP7"/>
<feature type="region of interest" description="Disordered" evidence="1">
    <location>
        <begin position="23"/>
        <end position="46"/>
    </location>
</feature>
<evidence type="ECO:0000313" key="3">
    <source>
        <dbReference type="EMBL" id="KAH0958312.1"/>
    </source>
</evidence>
<keyword evidence="2" id="KW-0732">Signal</keyword>
<accession>A0A9P8MNP7</accession>
<feature type="signal peptide" evidence="2">
    <location>
        <begin position="1"/>
        <end position="25"/>
    </location>
</feature>